<protein>
    <submittedName>
        <fullName evidence="12">TonB-dependent receptor plug domain-containing protein</fullName>
    </submittedName>
</protein>
<sequence length="850" mass="95060">MKPASYLPKLSVALIAAGSGSLFAQSVDEPTTDRVYDLEGFTVTPLEQFANQAIYGETPISFSEVGKEDLDKYLASQDIPMALNFTPSVYATNQGGGAGDARINIRGFDQRNVAVMINGVPVNDMENGWVYWSNWDGVGDIASSVQVQRGISNLDLAVPSIGGTLNIMTSPAGQNRGGMLKQEFGSDGFSKTTLIGHTGLINDKFAASAAIARKMGGSYIDGVWTDAWSWYMGASLQLNDANTIEFYGFGAPQKHGQNLYQRNIATYSESTARSFANFDEEAIDTFYERGFAYNETWNYVDASYTAPQADHHGIGPRRFEGYINERENFYDKPQVSANWYFRPEDSQWSWDNVLYYSGGEGGGTGTYGSVSRVSDFGGYFHRNRDWDAEIAQNQANLDSAGRAESTGILRNSRNNQYTIGLISKATYEASENWTTSFGLDWRTAEIQHFREVRDLLGGDYYLENEQQKTLGGIIDYNNTNTVDWLGGYWQAAYEKDDFSGFGMIGLSQISYSFQDDYNWVNGAPLIVDSDTFDGMQLKLGGRYNLNESTSVYANLGYVEKVPIFDNVIDDGSGEKYLNPPDEIFVNYEIGVNYTGAEGKLTLGANYYRTNWDDRAFSRRLELRQGEQIVFDEYVNISGVNQRHQGLEFEGSYRFNNQFSLNAAVSLNDWEYTNDVTARVPGLDSDLQQLIPSQFDLYIAKLKVGDAPQTQFSSSLTYTPQSGMYFTGAMRYNADNYSSFDPLSRTNEDDRIQSWKAPDFTVFDFHAGWKLPTDTDIEYEIFASILNVFDEEYIQDATDSDSFSGYHTDYYGDEDLGIVGSGDYRDLHDADSAAVHFGAPRRFNAGIKMSF</sequence>
<dbReference type="InterPro" id="IPR012910">
    <property type="entry name" value="Plug_dom"/>
</dbReference>
<organism evidence="12 13">
    <name type="scientific">Pelagicoccus enzymogenes</name>
    <dbReference type="NCBI Taxonomy" id="2773457"/>
    <lineage>
        <taxon>Bacteria</taxon>
        <taxon>Pseudomonadati</taxon>
        <taxon>Verrucomicrobiota</taxon>
        <taxon>Opitutia</taxon>
        <taxon>Puniceicoccales</taxon>
        <taxon>Pelagicoccaceae</taxon>
        <taxon>Pelagicoccus</taxon>
    </lineage>
</organism>
<evidence type="ECO:0000256" key="9">
    <source>
        <dbReference type="PROSITE-ProRule" id="PRU01360"/>
    </source>
</evidence>
<evidence type="ECO:0000259" key="11">
    <source>
        <dbReference type="Pfam" id="PF07715"/>
    </source>
</evidence>
<evidence type="ECO:0000313" key="12">
    <source>
        <dbReference type="EMBL" id="MBD5778390.1"/>
    </source>
</evidence>
<proteinExistence type="inferred from homology"/>
<evidence type="ECO:0000256" key="8">
    <source>
        <dbReference type="ARBA" id="ARBA00023237"/>
    </source>
</evidence>
<name>A0A927F5G5_9BACT</name>
<evidence type="ECO:0000256" key="5">
    <source>
        <dbReference type="ARBA" id="ARBA00022729"/>
    </source>
</evidence>
<dbReference type="PROSITE" id="PS52016">
    <property type="entry name" value="TONB_DEPENDENT_REC_3"/>
    <property type="match status" value="1"/>
</dbReference>
<dbReference type="Pfam" id="PF07715">
    <property type="entry name" value="Plug"/>
    <property type="match status" value="1"/>
</dbReference>
<keyword evidence="2 9" id="KW-0813">Transport</keyword>
<dbReference type="Proteomes" id="UP000622317">
    <property type="component" value="Unassembled WGS sequence"/>
</dbReference>
<dbReference type="InterPro" id="IPR036942">
    <property type="entry name" value="Beta-barrel_TonB_sf"/>
</dbReference>
<dbReference type="InterPro" id="IPR039426">
    <property type="entry name" value="TonB-dep_rcpt-like"/>
</dbReference>
<dbReference type="GO" id="GO:0044718">
    <property type="term" value="P:siderophore transmembrane transport"/>
    <property type="evidence" value="ECO:0007669"/>
    <property type="project" value="TreeGrafter"/>
</dbReference>
<evidence type="ECO:0000256" key="4">
    <source>
        <dbReference type="ARBA" id="ARBA00022692"/>
    </source>
</evidence>
<evidence type="ECO:0000256" key="3">
    <source>
        <dbReference type="ARBA" id="ARBA00022452"/>
    </source>
</evidence>
<keyword evidence="6" id="KW-0798">TonB box</keyword>
<dbReference type="SUPFAM" id="SSF56935">
    <property type="entry name" value="Porins"/>
    <property type="match status" value="1"/>
</dbReference>
<reference evidence="12" key="1">
    <citation type="submission" date="2020-09" db="EMBL/GenBank/DDBJ databases">
        <title>Pelagicoccus enzymogenes sp. nov. with an EPS production, isolated from marine sediment.</title>
        <authorList>
            <person name="Feng X."/>
        </authorList>
    </citation>
    <scope>NUCLEOTIDE SEQUENCE</scope>
    <source>
        <strain evidence="12">NFK12</strain>
    </source>
</reference>
<gene>
    <name evidence="12" type="ORF">IEN85_02715</name>
</gene>
<keyword evidence="12" id="KW-0675">Receptor</keyword>
<dbReference type="RefSeq" id="WP_191615534.1">
    <property type="nucleotide sequence ID" value="NZ_JACYFG010000006.1"/>
</dbReference>
<dbReference type="EMBL" id="JACYFG010000006">
    <property type="protein sequence ID" value="MBD5778390.1"/>
    <property type="molecule type" value="Genomic_DNA"/>
</dbReference>
<evidence type="ECO:0000256" key="1">
    <source>
        <dbReference type="ARBA" id="ARBA00004571"/>
    </source>
</evidence>
<dbReference type="GO" id="GO:0015344">
    <property type="term" value="F:siderophore uptake transmembrane transporter activity"/>
    <property type="evidence" value="ECO:0007669"/>
    <property type="project" value="TreeGrafter"/>
</dbReference>
<keyword evidence="3 9" id="KW-1134">Transmembrane beta strand</keyword>
<evidence type="ECO:0000313" key="13">
    <source>
        <dbReference type="Proteomes" id="UP000622317"/>
    </source>
</evidence>
<keyword evidence="13" id="KW-1185">Reference proteome</keyword>
<dbReference type="AlphaFoldDB" id="A0A927F5G5"/>
<accession>A0A927F5G5</accession>
<dbReference type="InterPro" id="IPR010917">
    <property type="entry name" value="TonB_rcpt_CS"/>
</dbReference>
<evidence type="ECO:0000256" key="7">
    <source>
        <dbReference type="ARBA" id="ARBA00023136"/>
    </source>
</evidence>
<keyword evidence="8 9" id="KW-0998">Cell outer membrane</keyword>
<keyword evidence="4 9" id="KW-0812">Transmembrane</keyword>
<dbReference type="Gene3D" id="2.170.130.10">
    <property type="entry name" value="TonB-dependent receptor, plug domain"/>
    <property type="match status" value="1"/>
</dbReference>
<feature type="chain" id="PRO_5037755869" evidence="10">
    <location>
        <begin position="25"/>
        <end position="850"/>
    </location>
</feature>
<evidence type="ECO:0000256" key="2">
    <source>
        <dbReference type="ARBA" id="ARBA00022448"/>
    </source>
</evidence>
<feature type="signal peptide" evidence="10">
    <location>
        <begin position="1"/>
        <end position="24"/>
    </location>
</feature>
<dbReference type="PANTHER" id="PTHR30069">
    <property type="entry name" value="TONB-DEPENDENT OUTER MEMBRANE RECEPTOR"/>
    <property type="match status" value="1"/>
</dbReference>
<evidence type="ECO:0000256" key="10">
    <source>
        <dbReference type="SAM" id="SignalP"/>
    </source>
</evidence>
<feature type="domain" description="TonB-dependent receptor plug" evidence="11">
    <location>
        <begin position="57"/>
        <end position="163"/>
    </location>
</feature>
<evidence type="ECO:0000256" key="6">
    <source>
        <dbReference type="ARBA" id="ARBA00023077"/>
    </source>
</evidence>
<dbReference type="PROSITE" id="PS01156">
    <property type="entry name" value="TONB_DEPENDENT_REC_2"/>
    <property type="match status" value="1"/>
</dbReference>
<comment type="subcellular location">
    <subcellularLocation>
        <location evidence="1 9">Cell outer membrane</location>
        <topology evidence="1 9">Multi-pass membrane protein</topology>
    </subcellularLocation>
</comment>
<dbReference type="Gene3D" id="2.40.170.20">
    <property type="entry name" value="TonB-dependent receptor, beta-barrel domain"/>
    <property type="match status" value="1"/>
</dbReference>
<comment type="caution">
    <text evidence="12">The sequence shown here is derived from an EMBL/GenBank/DDBJ whole genome shotgun (WGS) entry which is preliminary data.</text>
</comment>
<dbReference type="InterPro" id="IPR037066">
    <property type="entry name" value="Plug_dom_sf"/>
</dbReference>
<comment type="similarity">
    <text evidence="9">Belongs to the TonB-dependent receptor family.</text>
</comment>
<dbReference type="PANTHER" id="PTHR30069:SF39">
    <property type="entry name" value="BLL6183 PROTEIN"/>
    <property type="match status" value="1"/>
</dbReference>
<keyword evidence="5 10" id="KW-0732">Signal</keyword>
<keyword evidence="7 9" id="KW-0472">Membrane</keyword>
<dbReference type="GO" id="GO:0009279">
    <property type="term" value="C:cell outer membrane"/>
    <property type="evidence" value="ECO:0007669"/>
    <property type="project" value="UniProtKB-SubCell"/>
</dbReference>